<evidence type="ECO:0000256" key="1">
    <source>
        <dbReference type="SAM" id="Coils"/>
    </source>
</evidence>
<gene>
    <name evidence="2" type="ORF">E7681_03620</name>
</gene>
<dbReference type="RefSeq" id="WP_136337887.1">
    <property type="nucleotide sequence ID" value="NZ_SSMD01000001.1"/>
</dbReference>
<name>A0A4S3MDM6_9RHOB</name>
<proteinExistence type="predicted"/>
<keyword evidence="1" id="KW-0175">Coiled coil</keyword>
<comment type="caution">
    <text evidence="2">The sequence shown here is derived from an EMBL/GenBank/DDBJ whole genome shotgun (WGS) entry which is preliminary data.</text>
</comment>
<sequence length="526" mass="57560">MADRLAADHGPGEGETTRISVCYAALQAGDDRSSAVSDILTAAFAPDEVASVGDPAQATGPVLFPLEAPAADLARHLQEGAAPAAALADWVRRTQANLTLLRGHRRRLVLVALDALCAADPTCLEALSRRLKLELRADVPTSAPVLAAPLYLLLARELLASDPDAQALAEELRAMMTGGSGMAPTGLDAVTLIWSRDRQRQDALAEATQAGARLQTDLSRLNRDRKVAEDELDRLRERSAEEVEQVSLLRDTLAQTVQLIEDMETRLTSREAELDELRQAAAGQSDLLVGLEQQLKAAKKARAEQAHAAEQRHAALAQQGKQLEADLRAQLDALTEERDLLALSLQEALEQAAAQERDNTDLRGRVGDEKLLKAVNRAQDRRFQTALVERRLREEVLGCIILDTGEQLRTQQAETRQVRSDLDLRNEALAATEIRLADREKALKRAETRLADLDKALKAAATRHKAQTKTAEELTRTLAERTRGLAEASARIEDLSAELDRIYTSNSWKVTDPLRKARSRIPGSKP</sequence>
<accession>A0A4S3MDM6</accession>
<feature type="coiled-coil region" evidence="1">
    <location>
        <begin position="429"/>
        <end position="505"/>
    </location>
</feature>
<feature type="coiled-coil region" evidence="1">
    <location>
        <begin position="204"/>
        <end position="365"/>
    </location>
</feature>
<protein>
    <submittedName>
        <fullName evidence="2">Uncharacterized protein</fullName>
    </submittedName>
</protein>
<dbReference type="Proteomes" id="UP000306113">
    <property type="component" value="Unassembled WGS sequence"/>
</dbReference>
<evidence type="ECO:0000313" key="3">
    <source>
        <dbReference type="Proteomes" id="UP000306113"/>
    </source>
</evidence>
<evidence type="ECO:0000313" key="2">
    <source>
        <dbReference type="EMBL" id="THD76943.1"/>
    </source>
</evidence>
<reference evidence="2 3" key="1">
    <citation type="submission" date="2019-04" db="EMBL/GenBank/DDBJ databases">
        <title>Draft genome sequence of Youngimonas vesicularis.</title>
        <authorList>
            <person name="Hameed A."/>
        </authorList>
    </citation>
    <scope>NUCLEOTIDE SEQUENCE [LARGE SCALE GENOMIC DNA]</scope>
    <source>
        <strain evidence="2 3">CC-AMW-E</strain>
    </source>
</reference>
<organism evidence="2 3">
    <name type="scientific">Thalassobius vesicularis</name>
    <dbReference type="NCBI Taxonomy" id="1294297"/>
    <lineage>
        <taxon>Bacteria</taxon>
        <taxon>Pseudomonadati</taxon>
        <taxon>Pseudomonadota</taxon>
        <taxon>Alphaproteobacteria</taxon>
        <taxon>Rhodobacterales</taxon>
        <taxon>Roseobacteraceae</taxon>
        <taxon>Thalassovita</taxon>
    </lineage>
</organism>
<keyword evidence="3" id="KW-1185">Reference proteome</keyword>
<dbReference type="AlphaFoldDB" id="A0A4S3MDM6"/>
<dbReference type="EMBL" id="SSMD01000001">
    <property type="protein sequence ID" value="THD76943.1"/>
    <property type="molecule type" value="Genomic_DNA"/>
</dbReference>